<organism evidence="2 3">
    <name type="scientific">Pleurodeles waltl</name>
    <name type="common">Iberian ribbed newt</name>
    <dbReference type="NCBI Taxonomy" id="8319"/>
    <lineage>
        <taxon>Eukaryota</taxon>
        <taxon>Metazoa</taxon>
        <taxon>Chordata</taxon>
        <taxon>Craniata</taxon>
        <taxon>Vertebrata</taxon>
        <taxon>Euteleostomi</taxon>
        <taxon>Amphibia</taxon>
        <taxon>Batrachia</taxon>
        <taxon>Caudata</taxon>
        <taxon>Salamandroidea</taxon>
        <taxon>Salamandridae</taxon>
        <taxon>Pleurodelinae</taxon>
        <taxon>Pleurodeles</taxon>
    </lineage>
</organism>
<dbReference type="Proteomes" id="UP001066276">
    <property type="component" value="Chromosome 9"/>
</dbReference>
<feature type="region of interest" description="Disordered" evidence="1">
    <location>
        <begin position="23"/>
        <end position="43"/>
    </location>
</feature>
<proteinExistence type="predicted"/>
<evidence type="ECO:0000313" key="3">
    <source>
        <dbReference type="Proteomes" id="UP001066276"/>
    </source>
</evidence>
<reference evidence="2" key="1">
    <citation type="journal article" date="2022" name="bioRxiv">
        <title>Sequencing and chromosome-scale assembly of the giantPleurodeles waltlgenome.</title>
        <authorList>
            <person name="Brown T."/>
            <person name="Elewa A."/>
            <person name="Iarovenko S."/>
            <person name="Subramanian E."/>
            <person name="Araus A.J."/>
            <person name="Petzold A."/>
            <person name="Susuki M."/>
            <person name="Suzuki K.-i.T."/>
            <person name="Hayashi T."/>
            <person name="Toyoda A."/>
            <person name="Oliveira C."/>
            <person name="Osipova E."/>
            <person name="Leigh N.D."/>
            <person name="Simon A."/>
            <person name="Yun M.H."/>
        </authorList>
    </citation>
    <scope>NUCLEOTIDE SEQUENCE</scope>
    <source>
        <strain evidence="2">20211129_DDA</strain>
        <tissue evidence="2">Liver</tissue>
    </source>
</reference>
<dbReference type="EMBL" id="JANPWB010000013">
    <property type="protein sequence ID" value="KAJ1107488.1"/>
    <property type="molecule type" value="Genomic_DNA"/>
</dbReference>
<comment type="caution">
    <text evidence="2">The sequence shown here is derived from an EMBL/GenBank/DDBJ whole genome shotgun (WGS) entry which is preliminary data.</text>
</comment>
<name>A0AAV7N2Q2_PLEWA</name>
<protein>
    <submittedName>
        <fullName evidence="2">Uncharacterized protein</fullName>
    </submittedName>
</protein>
<accession>A0AAV7N2Q2</accession>
<dbReference type="AlphaFoldDB" id="A0AAV7N2Q2"/>
<gene>
    <name evidence="2" type="ORF">NDU88_004878</name>
</gene>
<keyword evidence="3" id="KW-1185">Reference proteome</keyword>
<evidence type="ECO:0000313" key="2">
    <source>
        <dbReference type="EMBL" id="KAJ1107488.1"/>
    </source>
</evidence>
<sequence>MPRVRTARDAFVTYLWSKSKLADMSSKGDSAPQAPEVSTTQPISQEYMEKFLNDTRLEIDCLKTDFTSCMQDLRRDITEVGSCVDDLERTMYSRTENQEMLWRRMTALEEQQIELQAKQEDLENHSCRNKVCIWGSPGFLVRCC</sequence>
<evidence type="ECO:0000256" key="1">
    <source>
        <dbReference type="SAM" id="MobiDB-lite"/>
    </source>
</evidence>